<gene>
    <name evidence="2" type="ORF">HA039_10265</name>
</gene>
<accession>A0A6G9GWK0</accession>
<dbReference type="AlphaFoldDB" id="A0A6G9GWK0"/>
<dbReference type="EMBL" id="CP050177">
    <property type="protein sequence ID" value="QIQ02652.1"/>
    <property type="molecule type" value="Genomic_DNA"/>
</dbReference>
<keyword evidence="1" id="KW-0812">Transmembrane</keyword>
<evidence type="ECO:0000313" key="2">
    <source>
        <dbReference type="EMBL" id="QIQ02652.1"/>
    </source>
</evidence>
<feature type="transmembrane region" description="Helical" evidence="1">
    <location>
        <begin position="156"/>
        <end position="181"/>
    </location>
</feature>
<organism evidence="2 3">
    <name type="scientific">Streptomyces liangshanensis</name>
    <dbReference type="NCBI Taxonomy" id="2717324"/>
    <lineage>
        <taxon>Bacteria</taxon>
        <taxon>Bacillati</taxon>
        <taxon>Actinomycetota</taxon>
        <taxon>Actinomycetes</taxon>
        <taxon>Kitasatosporales</taxon>
        <taxon>Streptomycetaceae</taxon>
        <taxon>Streptomyces</taxon>
    </lineage>
</organism>
<reference evidence="2 3" key="1">
    <citation type="submission" date="2020-03" db="EMBL/GenBank/DDBJ databases">
        <title>A novel species.</title>
        <authorList>
            <person name="Gao J."/>
        </authorList>
    </citation>
    <scope>NUCLEOTIDE SEQUENCE [LARGE SCALE GENOMIC DNA]</scope>
    <source>
        <strain evidence="2 3">QMT-12</strain>
    </source>
</reference>
<evidence type="ECO:0000313" key="3">
    <source>
        <dbReference type="Proteomes" id="UP000501179"/>
    </source>
</evidence>
<dbReference type="RefSeq" id="WP_167027021.1">
    <property type="nucleotide sequence ID" value="NZ_CP050177.1"/>
</dbReference>
<keyword evidence="3" id="KW-1185">Reference proteome</keyword>
<dbReference type="KEGG" id="slia:HA039_10265"/>
<feature type="transmembrane region" description="Helical" evidence="1">
    <location>
        <begin position="251"/>
        <end position="273"/>
    </location>
</feature>
<keyword evidence="1" id="KW-1133">Transmembrane helix</keyword>
<proteinExistence type="predicted"/>
<name>A0A6G9GWK0_9ACTN</name>
<sequence>MTRQTKANNSTQPTSLVLRDRSSRLCAEPGALLLDQDGTRRRIPLAAVERIRADDARPSAVEVVLTAPDGVPGTVFRLNCRNSAAVTAFADAVNGALPRREDGAPRRDGAELVEVLPPKRRQPWSPNWWLIGAVTGLVCYVAGFVTLVVRGDVVGAILWVIGISPLIKALVLLSVVVKALYTRWILRRRGITVLAVPYGNGYAFTDAKGTERRVEIDGAARPVSTGPERYEINYDPLRPARTAAVLPVGSWILRTLGVVFVLLPAVALGLYLVPFQLVESLFL</sequence>
<protein>
    <submittedName>
        <fullName evidence="2">Uncharacterized protein</fullName>
    </submittedName>
</protein>
<feature type="transmembrane region" description="Helical" evidence="1">
    <location>
        <begin position="128"/>
        <end position="150"/>
    </location>
</feature>
<evidence type="ECO:0000256" key="1">
    <source>
        <dbReference type="SAM" id="Phobius"/>
    </source>
</evidence>
<dbReference type="Proteomes" id="UP000501179">
    <property type="component" value="Chromosome"/>
</dbReference>
<keyword evidence="1" id="KW-0472">Membrane</keyword>